<feature type="transmembrane region" description="Helical" evidence="9">
    <location>
        <begin position="246"/>
        <end position="266"/>
    </location>
</feature>
<keyword evidence="13" id="KW-1185">Reference proteome</keyword>
<feature type="domain" description="V-ATPase proteolipid subunit C-like" evidence="11">
    <location>
        <begin position="105"/>
        <end position="164"/>
    </location>
</feature>
<dbReference type="InterPro" id="IPR002379">
    <property type="entry name" value="ATPase_proteolipid_c-like_dom"/>
</dbReference>
<sequence length="328" mass="33786">MEALLLCPAWAPALGFGGATIALSFSCLGSAYGTGKAGVGVSSVGVEHPALVMKSMIPVIMAGVLGIYGLIVAVIIGNDVTPLAVVPPGGPAYSDYSLYTGYAQLSAGLCCGMSALAAGIAIGIVGDAGVRAHALKPKTYVGMVLILIFAEALGLYGLIVGLILTSQRSNVCVPEGWTDRSLLPRPPAMPSEPPPPSAELAPPPAPLPALPRAKANPLPSVPTPRAHRTAAPPRPPAGFLGGASRTAAATGSVALLGALAVACLCVRRRRQKQHATRELSGAPLASTYEMCDRRQMVPDRAWDEARKLIVDHLADRMSTDEESLNSPH</sequence>
<comment type="subcellular location">
    <subcellularLocation>
        <location evidence="1">Membrane</location>
        <topology evidence="1">Multi-pass membrane protein</topology>
    </subcellularLocation>
    <subcellularLocation>
        <location evidence="9">Vacuole membrane</location>
        <topology evidence="9">Multi-pass membrane protein</topology>
    </subcellularLocation>
</comment>
<dbReference type="Pfam" id="PF00137">
    <property type="entry name" value="ATP-synt_C"/>
    <property type="match status" value="2"/>
</dbReference>
<evidence type="ECO:0000256" key="4">
    <source>
        <dbReference type="ARBA" id="ARBA00022692"/>
    </source>
</evidence>
<keyword evidence="5 9" id="KW-0375">Hydrogen ion transport</keyword>
<evidence type="ECO:0000256" key="7">
    <source>
        <dbReference type="ARBA" id="ARBA00023065"/>
    </source>
</evidence>
<keyword evidence="3 9" id="KW-0813">Transport</keyword>
<dbReference type="CDD" id="cd18176">
    <property type="entry name" value="ATP-synt_Vo_c_ATP6C_rpt2"/>
    <property type="match status" value="1"/>
</dbReference>
<dbReference type="NCBIfam" id="TIGR01100">
    <property type="entry name" value="V_ATP_synt_C"/>
    <property type="match status" value="1"/>
</dbReference>
<evidence type="ECO:0000259" key="11">
    <source>
        <dbReference type="Pfam" id="PF00137"/>
    </source>
</evidence>
<feature type="region of interest" description="Disordered" evidence="10">
    <location>
        <begin position="182"/>
        <end position="243"/>
    </location>
</feature>
<evidence type="ECO:0000256" key="10">
    <source>
        <dbReference type="SAM" id="MobiDB-lite"/>
    </source>
</evidence>
<dbReference type="GO" id="GO:0033179">
    <property type="term" value="C:proton-transporting V-type ATPase, V0 domain"/>
    <property type="evidence" value="ECO:0007669"/>
    <property type="project" value="InterPro"/>
</dbReference>
<dbReference type="CDD" id="cd18175">
    <property type="entry name" value="ATP-synt_Vo_c_ATP6C_rpt1"/>
    <property type="match status" value="1"/>
</dbReference>
<evidence type="ECO:0000256" key="6">
    <source>
        <dbReference type="ARBA" id="ARBA00022989"/>
    </source>
</evidence>
<feature type="transmembrane region" description="Helical" evidence="9">
    <location>
        <begin position="140"/>
        <end position="164"/>
    </location>
</feature>
<proteinExistence type="inferred from homology"/>
<keyword evidence="9" id="KW-0926">Vacuole</keyword>
<comment type="similarity">
    <text evidence="2 9">Belongs to the V-ATPase proteolipid subunit family.</text>
</comment>
<evidence type="ECO:0000256" key="5">
    <source>
        <dbReference type="ARBA" id="ARBA00022781"/>
    </source>
</evidence>
<dbReference type="Proteomes" id="UP001515480">
    <property type="component" value="Unassembled WGS sequence"/>
</dbReference>
<dbReference type="FunFam" id="1.20.120.610:FF:000001">
    <property type="entry name" value="V-type proton ATPase proteolipid subunit"/>
    <property type="match status" value="1"/>
</dbReference>
<dbReference type="InterPro" id="IPR011555">
    <property type="entry name" value="ATPase_proteolipid_su_C_euk"/>
</dbReference>
<feature type="transmembrane region" description="Helical" evidence="9">
    <location>
        <begin position="55"/>
        <end position="76"/>
    </location>
</feature>
<evidence type="ECO:0000256" key="1">
    <source>
        <dbReference type="ARBA" id="ARBA00004141"/>
    </source>
</evidence>
<dbReference type="SUPFAM" id="SSF81333">
    <property type="entry name" value="F1F0 ATP synthase subunit C"/>
    <property type="match status" value="2"/>
</dbReference>
<evidence type="ECO:0000313" key="12">
    <source>
        <dbReference type="EMBL" id="KAL1519955.1"/>
    </source>
</evidence>
<comment type="caution">
    <text evidence="12">The sequence shown here is derived from an EMBL/GenBank/DDBJ whole genome shotgun (WGS) entry which is preliminary data.</text>
</comment>
<dbReference type="InterPro" id="IPR000245">
    <property type="entry name" value="ATPase_proteolipid_csu"/>
</dbReference>
<evidence type="ECO:0000256" key="8">
    <source>
        <dbReference type="ARBA" id="ARBA00023136"/>
    </source>
</evidence>
<keyword evidence="4 9" id="KW-0812">Transmembrane</keyword>
<feature type="compositionally biased region" description="Pro residues" evidence="10">
    <location>
        <begin position="184"/>
        <end position="209"/>
    </location>
</feature>
<evidence type="ECO:0000256" key="2">
    <source>
        <dbReference type="ARBA" id="ARBA00007296"/>
    </source>
</evidence>
<name>A0AB34JGE8_PRYPA</name>
<dbReference type="Gene3D" id="1.20.120.610">
    <property type="entry name" value="lithium bound rotor ring of v- atpase"/>
    <property type="match status" value="1"/>
</dbReference>
<evidence type="ECO:0000256" key="9">
    <source>
        <dbReference type="RuleBase" id="RU363060"/>
    </source>
</evidence>
<keyword evidence="7 9" id="KW-0406">Ion transport</keyword>
<dbReference type="AlphaFoldDB" id="A0AB34JGE8"/>
<organism evidence="12 13">
    <name type="scientific">Prymnesium parvum</name>
    <name type="common">Toxic golden alga</name>
    <dbReference type="NCBI Taxonomy" id="97485"/>
    <lineage>
        <taxon>Eukaryota</taxon>
        <taxon>Haptista</taxon>
        <taxon>Haptophyta</taxon>
        <taxon>Prymnesiophyceae</taxon>
        <taxon>Prymnesiales</taxon>
        <taxon>Prymnesiaceae</taxon>
        <taxon>Prymnesium</taxon>
    </lineage>
</organism>
<gene>
    <name evidence="12" type="ORF">AB1Y20_023441</name>
</gene>
<keyword evidence="8 9" id="KW-0472">Membrane</keyword>
<evidence type="ECO:0000256" key="3">
    <source>
        <dbReference type="ARBA" id="ARBA00022448"/>
    </source>
</evidence>
<protein>
    <recommendedName>
        <fullName evidence="9">V-type proton ATPase proteolipid subunit</fullName>
    </recommendedName>
</protein>
<dbReference type="GO" id="GO:0005774">
    <property type="term" value="C:vacuolar membrane"/>
    <property type="evidence" value="ECO:0007669"/>
    <property type="project" value="UniProtKB-SubCell"/>
</dbReference>
<dbReference type="InterPro" id="IPR035921">
    <property type="entry name" value="F/V-ATP_Csub_sf"/>
</dbReference>
<reference evidence="12 13" key="1">
    <citation type="journal article" date="2024" name="Science">
        <title>Giant polyketide synthase enzymes in the biosynthesis of giant marine polyether toxins.</title>
        <authorList>
            <person name="Fallon T.R."/>
            <person name="Shende V.V."/>
            <person name="Wierzbicki I.H."/>
            <person name="Pendleton A.L."/>
            <person name="Watervoot N.F."/>
            <person name="Auber R.P."/>
            <person name="Gonzalez D.J."/>
            <person name="Wisecaver J.H."/>
            <person name="Moore B.S."/>
        </authorList>
    </citation>
    <scope>NUCLEOTIDE SEQUENCE [LARGE SCALE GENOMIC DNA]</scope>
    <source>
        <strain evidence="12 13">12B1</strain>
    </source>
</reference>
<dbReference type="PANTHER" id="PTHR10263">
    <property type="entry name" value="V-TYPE PROTON ATPASE PROTEOLIPID SUBUNIT"/>
    <property type="match status" value="1"/>
</dbReference>
<keyword evidence="6 9" id="KW-1133">Transmembrane helix</keyword>
<evidence type="ECO:0000313" key="13">
    <source>
        <dbReference type="Proteomes" id="UP001515480"/>
    </source>
</evidence>
<dbReference type="GO" id="GO:0046961">
    <property type="term" value="F:proton-transporting ATPase activity, rotational mechanism"/>
    <property type="evidence" value="ECO:0007669"/>
    <property type="project" value="InterPro"/>
</dbReference>
<dbReference type="EMBL" id="JBGBPQ010000009">
    <property type="protein sequence ID" value="KAL1519955.1"/>
    <property type="molecule type" value="Genomic_DNA"/>
</dbReference>
<dbReference type="PRINTS" id="PR00122">
    <property type="entry name" value="VACATPASE"/>
</dbReference>
<accession>A0AB34JGE8</accession>
<feature type="domain" description="V-ATPase proteolipid subunit C-like" evidence="11">
    <location>
        <begin position="18"/>
        <end position="76"/>
    </location>
</feature>